<accession>A0A8X6WRN0</accession>
<reference evidence="3" key="1">
    <citation type="submission" date="2020-08" db="EMBL/GenBank/DDBJ databases">
        <title>Multicomponent nature underlies the extraordinary mechanical properties of spider dragline silk.</title>
        <authorList>
            <person name="Kono N."/>
            <person name="Nakamura H."/>
            <person name="Mori M."/>
            <person name="Yoshida Y."/>
            <person name="Ohtoshi R."/>
            <person name="Malay A.D."/>
            <person name="Moran D.A.P."/>
            <person name="Tomita M."/>
            <person name="Numata K."/>
            <person name="Arakawa K."/>
        </authorList>
    </citation>
    <scope>NUCLEOTIDE SEQUENCE</scope>
</reference>
<feature type="region of interest" description="Disordered" evidence="1">
    <location>
        <begin position="355"/>
        <end position="425"/>
    </location>
</feature>
<feature type="transmembrane region" description="Helical" evidence="2">
    <location>
        <begin position="110"/>
        <end position="128"/>
    </location>
</feature>
<dbReference type="GO" id="GO:0003723">
    <property type="term" value="F:RNA binding"/>
    <property type="evidence" value="ECO:0007669"/>
    <property type="project" value="TreeGrafter"/>
</dbReference>
<evidence type="ECO:0000256" key="1">
    <source>
        <dbReference type="SAM" id="MobiDB-lite"/>
    </source>
</evidence>
<keyword evidence="2" id="KW-0472">Membrane</keyword>
<dbReference type="OrthoDB" id="6073372at2759"/>
<dbReference type="Proteomes" id="UP000886998">
    <property type="component" value="Unassembled WGS sequence"/>
</dbReference>
<protein>
    <submittedName>
        <fullName evidence="3">Pentatricopeptide repeat-containing protein 2, mitochondrial</fullName>
    </submittedName>
</protein>
<feature type="compositionally biased region" description="Polar residues" evidence="1">
    <location>
        <begin position="362"/>
        <end position="373"/>
    </location>
</feature>
<feature type="compositionally biased region" description="Gly residues" evidence="1">
    <location>
        <begin position="382"/>
        <end position="399"/>
    </location>
</feature>
<sequence>MNSLRRLTGSSILSRVFQEKRNVTNVRFLYNEQFLGIDKYVDARQRTISRLGSMRENFYNRMKSQLNSSVPSMIFTEDLKTVIHTCEDNPEDIDLCVQMMKRFHKQNEQLRFGTFIFGPVAMRLFYYLKKQDMMIGFYKDPEFEGFFDQLKSYYLSMDLCFKNAMYQEIVDAFEVLKTKQLSETKFPREAVVLTTGACYKLNTPESFQIATDLVTQAREARVNILRKALAFVVALALRQNKPDIALEILSSIDRFNNASAINLKLEALGQLGRLHDAFDILRRVTDQDVPVQSRVRGEICQTTLDSIQKAVDSAADKELSHIFEQLCRSLKESNSITNQTVDDLVSLPIIPRPFPRDMDNFSGRQRSNFSDQPFRSRERSFGGDGNRSFGGDGNRSFGGDGDRSFGANSGFPQRRRRFAGLSEEY</sequence>
<name>A0A8X6WRN0_9ARAC</name>
<dbReference type="AlphaFoldDB" id="A0A8X6WRN0"/>
<keyword evidence="2" id="KW-1133">Transmembrane helix</keyword>
<evidence type="ECO:0000256" key="2">
    <source>
        <dbReference type="SAM" id="Phobius"/>
    </source>
</evidence>
<organism evidence="3 4">
    <name type="scientific">Trichonephila inaurata madagascariensis</name>
    <dbReference type="NCBI Taxonomy" id="2747483"/>
    <lineage>
        <taxon>Eukaryota</taxon>
        <taxon>Metazoa</taxon>
        <taxon>Ecdysozoa</taxon>
        <taxon>Arthropoda</taxon>
        <taxon>Chelicerata</taxon>
        <taxon>Arachnida</taxon>
        <taxon>Araneae</taxon>
        <taxon>Araneomorphae</taxon>
        <taxon>Entelegynae</taxon>
        <taxon>Araneoidea</taxon>
        <taxon>Nephilidae</taxon>
        <taxon>Trichonephila</taxon>
        <taxon>Trichonephila inaurata</taxon>
    </lineage>
</organism>
<evidence type="ECO:0000313" key="4">
    <source>
        <dbReference type="Proteomes" id="UP000886998"/>
    </source>
</evidence>
<dbReference type="PANTHER" id="PTHR14700:SF0">
    <property type="entry name" value="PENTATRICOPEPTIDE REPEAT-CONTAINING PROTEIN 2, MITOCHONDRIAL"/>
    <property type="match status" value="1"/>
</dbReference>
<comment type="caution">
    <text evidence="3">The sequence shown here is derived from an EMBL/GenBank/DDBJ whole genome shotgun (WGS) entry which is preliminary data.</text>
</comment>
<dbReference type="EMBL" id="BMAV01001630">
    <property type="protein sequence ID" value="GFY40044.1"/>
    <property type="molecule type" value="Genomic_DNA"/>
</dbReference>
<dbReference type="GO" id="GO:0007005">
    <property type="term" value="P:mitochondrion organization"/>
    <property type="evidence" value="ECO:0007669"/>
    <property type="project" value="TreeGrafter"/>
</dbReference>
<keyword evidence="4" id="KW-1185">Reference proteome</keyword>
<dbReference type="GO" id="GO:0005739">
    <property type="term" value="C:mitochondrion"/>
    <property type="evidence" value="ECO:0007669"/>
    <property type="project" value="InterPro"/>
</dbReference>
<proteinExistence type="predicted"/>
<evidence type="ECO:0000313" key="3">
    <source>
        <dbReference type="EMBL" id="GFY40044.1"/>
    </source>
</evidence>
<keyword evidence="2" id="KW-0812">Transmembrane</keyword>
<dbReference type="GO" id="GO:0050684">
    <property type="term" value="P:regulation of mRNA processing"/>
    <property type="evidence" value="ECO:0007669"/>
    <property type="project" value="InterPro"/>
</dbReference>
<dbReference type="PANTHER" id="PTHR14700">
    <property type="entry name" value="PENTATRICOPEPTIDE REPEAT-CONTAINING PROTEIN 2, MITOCHONDRIAL"/>
    <property type="match status" value="1"/>
</dbReference>
<gene>
    <name evidence="3" type="primary">PTCD2</name>
    <name evidence="3" type="ORF">TNIN_425881</name>
</gene>
<dbReference type="InterPro" id="IPR034629">
    <property type="entry name" value="PTCD2"/>
</dbReference>